<evidence type="ECO:0000256" key="5">
    <source>
        <dbReference type="ARBA" id="ARBA00022806"/>
    </source>
</evidence>
<keyword evidence="8" id="KW-0238">DNA-binding</keyword>
<evidence type="ECO:0000313" key="11">
    <source>
        <dbReference type="EMBL" id="VAW40710.1"/>
    </source>
</evidence>
<organism evidence="11">
    <name type="scientific">hydrothermal vent metagenome</name>
    <dbReference type="NCBI Taxonomy" id="652676"/>
    <lineage>
        <taxon>unclassified sequences</taxon>
        <taxon>metagenomes</taxon>
        <taxon>ecological metagenomes</taxon>
    </lineage>
</organism>
<dbReference type="InterPro" id="IPR011335">
    <property type="entry name" value="Restrct_endonuc-II-like"/>
</dbReference>
<dbReference type="Gene3D" id="3.90.320.10">
    <property type="match status" value="1"/>
</dbReference>
<dbReference type="GO" id="GO:0008854">
    <property type="term" value="F:exodeoxyribonuclease V activity"/>
    <property type="evidence" value="ECO:0007669"/>
    <property type="project" value="UniProtKB-EC"/>
</dbReference>
<dbReference type="GO" id="GO:0003677">
    <property type="term" value="F:DNA binding"/>
    <property type="evidence" value="ECO:0007669"/>
    <property type="project" value="UniProtKB-KW"/>
</dbReference>
<evidence type="ECO:0000256" key="9">
    <source>
        <dbReference type="ARBA" id="ARBA00023204"/>
    </source>
</evidence>
<keyword evidence="7" id="KW-0067">ATP-binding</keyword>
<feature type="domain" description="UvrD-like helicase C-terminal" evidence="10">
    <location>
        <begin position="1"/>
        <end position="186"/>
    </location>
</feature>
<dbReference type="PROSITE" id="PS51217">
    <property type="entry name" value="UVRD_HELICASE_CTER"/>
    <property type="match status" value="1"/>
</dbReference>
<evidence type="ECO:0000256" key="2">
    <source>
        <dbReference type="ARBA" id="ARBA00022741"/>
    </source>
</evidence>
<dbReference type="SUPFAM" id="SSF52980">
    <property type="entry name" value="Restriction endonuclease-like"/>
    <property type="match status" value="1"/>
</dbReference>
<name>A0A3B0VJJ0_9ZZZZ</name>
<dbReference type="SUPFAM" id="SSF52540">
    <property type="entry name" value="P-loop containing nucleoside triphosphate hydrolases"/>
    <property type="match status" value="1"/>
</dbReference>
<dbReference type="PANTHER" id="PTHR11070:SF23">
    <property type="entry name" value="RECBCD ENZYME SUBUNIT RECB"/>
    <property type="match status" value="1"/>
</dbReference>
<dbReference type="EC" id="3.1.11.5" evidence="11"/>
<feature type="non-terminal residue" evidence="11">
    <location>
        <position position="476"/>
    </location>
</feature>
<keyword evidence="2" id="KW-0547">Nucleotide-binding</keyword>
<evidence type="ECO:0000256" key="1">
    <source>
        <dbReference type="ARBA" id="ARBA00022722"/>
    </source>
</evidence>
<keyword evidence="6" id="KW-0269">Exonuclease</keyword>
<accession>A0A3B0VJJ0</accession>
<protein>
    <submittedName>
        <fullName evidence="11">Exodeoxyribonuclease V beta chain</fullName>
        <ecNumber evidence="11">3.1.11.5</ecNumber>
    </submittedName>
</protein>
<dbReference type="InterPro" id="IPR027417">
    <property type="entry name" value="P-loop_NTPase"/>
</dbReference>
<keyword evidence="5" id="KW-0347">Helicase</keyword>
<dbReference type="PANTHER" id="PTHR11070">
    <property type="entry name" value="UVRD / RECB / PCRA DNA HELICASE FAMILY MEMBER"/>
    <property type="match status" value="1"/>
</dbReference>
<dbReference type="EMBL" id="UOEX01000349">
    <property type="protein sequence ID" value="VAW40710.1"/>
    <property type="molecule type" value="Genomic_DNA"/>
</dbReference>
<dbReference type="Pfam" id="PF13361">
    <property type="entry name" value="UvrD_C"/>
    <property type="match status" value="1"/>
</dbReference>
<evidence type="ECO:0000256" key="4">
    <source>
        <dbReference type="ARBA" id="ARBA00022801"/>
    </source>
</evidence>
<dbReference type="InterPro" id="IPR000212">
    <property type="entry name" value="DNA_helicase_UvrD/REP"/>
</dbReference>
<dbReference type="Gene3D" id="1.10.486.10">
    <property type="entry name" value="PCRA, domain 4"/>
    <property type="match status" value="1"/>
</dbReference>
<evidence type="ECO:0000256" key="6">
    <source>
        <dbReference type="ARBA" id="ARBA00022839"/>
    </source>
</evidence>
<dbReference type="AlphaFoldDB" id="A0A3B0VJJ0"/>
<gene>
    <name evidence="11" type="ORF">MNBD_DELTA03-97</name>
</gene>
<evidence type="ECO:0000259" key="10">
    <source>
        <dbReference type="PROSITE" id="PS51217"/>
    </source>
</evidence>
<evidence type="ECO:0000256" key="7">
    <source>
        <dbReference type="ARBA" id="ARBA00022840"/>
    </source>
</evidence>
<reference evidence="11" key="1">
    <citation type="submission" date="2018-06" db="EMBL/GenBank/DDBJ databases">
        <authorList>
            <person name="Zhirakovskaya E."/>
        </authorList>
    </citation>
    <scope>NUCLEOTIDE SEQUENCE</scope>
</reference>
<dbReference type="GO" id="GO:0009338">
    <property type="term" value="C:exodeoxyribonuclease V complex"/>
    <property type="evidence" value="ECO:0007669"/>
    <property type="project" value="TreeGrafter"/>
</dbReference>
<proteinExistence type="predicted"/>
<evidence type="ECO:0000256" key="3">
    <source>
        <dbReference type="ARBA" id="ARBA00022763"/>
    </source>
</evidence>
<dbReference type="GO" id="GO:0005524">
    <property type="term" value="F:ATP binding"/>
    <property type="evidence" value="ECO:0007669"/>
    <property type="project" value="UniProtKB-KW"/>
</dbReference>
<evidence type="ECO:0000256" key="8">
    <source>
        <dbReference type="ARBA" id="ARBA00023125"/>
    </source>
</evidence>
<keyword evidence="4 11" id="KW-0378">Hydrolase</keyword>
<dbReference type="InterPro" id="IPR014017">
    <property type="entry name" value="DNA_helicase_UvrD-like_C"/>
</dbReference>
<dbReference type="InterPro" id="IPR011604">
    <property type="entry name" value="PDDEXK-like_dom_sf"/>
</dbReference>
<keyword evidence="9" id="KW-0234">DNA repair</keyword>
<sequence length="476" mass="52826">MNEARAIREALRERRVLSAYLSDKESVFKGPEARDLLYLLRACAMPERERLLKAALAVSLLERSPAWLDNLNDDSGQWELEVERFRHYREIWQRRGVLSMLRALFRDFGVARNLVAGGGERVLTNIFQLSELLQAAAGGLEGEQGLIRWLTVKINDTSQAVGEEEIIRLESDEDLVKVVTIHKAKGLEYGLVFLPFICNARPLKAKDGPLLYRDMEGKEHLTLAPDAEETAAADRERLAEDLRLLYVALTRAQYACWLGVGVMGRSKKGGDVSNLHYSALGYLLSGGREISLPELPGLLDEMRGDCPHLKIMPLPAAGSTPYRPPKTYAELGGARKFGGIISNNWRITSYSAILHGGLGQGRSSDSGLDFYRTLIEEESRERELTVSPVIHDQSSSAADFPKGPAAGTFLHDLLEWAAGDFAGLAVDGQRLQREVDKRCRRRNWQQWSGVLADWLGALLTAPIIPGDGRGALADLR</sequence>
<keyword evidence="3" id="KW-0227">DNA damage</keyword>
<dbReference type="GO" id="GO:0005829">
    <property type="term" value="C:cytosol"/>
    <property type="evidence" value="ECO:0007669"/>
    <property type="project" value="TreeGrafter"/>
</dbReference>
<keyword evidence="1" id="KW-0540">Nuclease</keyword>
<dbReference type="GO" id="GO:0000725">
    <property type="term" value="P:recombinational repair"/>
    <property type="evidence" value="ECO:0007669"/>
    <property type="project" value="TreeGrafter"/>
</dbReference>
<dbReference type="GO" id="GO:0043138">
    <property type="term" value="F:3'-5' DNA helicase activity"/>
    <property type="evidence" value="ECO:0007669"/>
    <property type="project" value="TreeGrafter"/>
</dbReference>